<dbReference type="PANTHER" id="PTHR45774:SF3">
    <property type="entry name" value="BTB (POZ) DOMAIN-CONTAINING 2B-RELATED"/>
    <property type="match status" value="1"/>
</dbReference>
<evidence type="ECO:0000256" key="1">
    <source>
        <dbReference type="SAM" id="MobiDB-lite"/>
    </source>
</evidence>
<organism evidence="3 4">
    <name type="scientific">Ambispora leptoticha</name>
    <dbReference type="NCBI Taxonomy" id="144679"/>
    <lineage>
        <taxon>Eukaryota</taxon>
        <taxon>Fungi</taxon>
        <taxon>Fungi incertae sedis</taxon>
        <taxon>Mucoromycota</taxon>
        <taxon>Glomeromycotina</taxon>
        <taxon>Glomeromycetes</taxon>
        <taxon>Archaeosporales</taxon>
        <taxon>Ambisporaceae</taxon>
        <taxon>Ambispora</taxon>
    </lineage>
</organism>
<dbReference type="Gene3D" id="3.30.710.10">
    <property type="entry name" value="Potassium Channel Kv1.1, Chain A"/>
    <property type="match status" value="1"/>
</dbReference>
<dbReference type="EMBL" id="CAJVPS010001354">
    <property type="protein sequence ID" value="CAG8534912.1"/>
    <property type="molecule type" value="Genomic_DNA"/>
</dbReference>
<gene>
    <name evidence="3" type="ORF">ALEPTO_LOCUS5122</name>
</gene>
<dbReference type="OrthoDB" id="636773at2759"/>
<dbReference type="PROSITE" id="PS50097">
    <property type="entry name" value="BTB"/>
    <property type="match status" value="1"/>
</dbReference>
<name>A0A9N9ALI9_9GLOM</name>
<dbReference type="PANTHER" id="PTHR45774">
    <property type="entry name" value="BTB/POZ DOMAIN-CONTAINING"/>
    <property type="match status" value="1"/>
</dbReference>
<dbReference type="CDD" id="cd18186">
    <property type="entry name" value="BTB_POZ_ZBTB_KLHL-like"/>
    <property type="match status" value="1"/>
</dbReference>
<evidence type="ECO:0000259" key="2">
    <source>
        <dbReference type="PROSITE" id="PS50097"/>
    </source>
</evidence>
<accession>A0A9N9ALI9</accession>
<dbReference type="InterPro" id="IPR011333">
    <property type="entry name" value="SKP1/BTB/POZ_sf"/>
</dbReference>
<comment type="caution">
    <text evidence="3">The sequence shown here is derived from an EMBL/GenBank/DDBJ whole genome shotgun (WGS) entry which is preliminary data.</text>
</comment>
<dbReference type="Proteomes" id="UP000789508">
    <property type="component" value="Unassembled WGS sequence"/>
</dbReference>
<feature type="compositionally biased region" description="Polar residues" evidence="1">
    <location>
        <begin position="388"/>
        <end position="401"/>
    </location>
</feature>
<dbReference type="Gene3D" id="1.25.40.420">
    <property type="match status" value="1"/>
</dbReference>
<protein>
    <submittedName>
        <fullName evidence="3">4344_t:CDS:1</fullName>
    </submittedName>
</protein>
<dbReference type="AlphaFoldDB" id="A0A9N9ALI9"/>
<dbReference type="SUPFAM" id="SSF54695">
    <property type="entry name" value="POZ domain"/>
    <property type="match status" value="1"/>
</dbReference>
<sequence>MPATFYDVLADNLLQLLDAENNNNCDGIGSDIEIKVGSSSITKIFKVHSLILRIRSAYFREYFLESTLKSSLITAVEKKKEDNASTFIINEELKENEAGEKSIENNHEKFNGIVLENIDPEIFEKVILKYIYSGRVDIDTYDVPFLIECLKTSNFFKLEELCVYLQDYIIDHKINWLTENLSVAFKIMEARPAFQKLRDFLDKIVRDTPEEFLNSRAFLNADEKTVLSLLSRQDLEIKEVHIWNRVIQWAVAQTSVNSTAEDDANWTPTRIEQLRTMLQSCIPLIRFFDISSEDFDLKVFPFQSLLPKQLFRDIVSFHLQKNYVPVTPRLPTRGKPKYINEIITISPNGSDVASSVGSGNDDDTVIEVNVDRFKINTARPKQKRKGTSSKTINVSPTESTSPFSLMRAPEIYTDSLSKLSTFVTDMQCAIVKKWIVRQKTTETDLERPNLGHHFYEQSPFTFIFSLGDFGKGSIEKSLASVKKHEMCACAGAEYGPSFGGNADEGELRMMGRDFRWEGSCYYVPKSVKGGIFTGKKKIPTKVCFSIEDYEVFRVF</sequence>
<proteinExistence type="predicted"/>
<evidence type="ECO:0000313" key="3">
    <source>
        <dbReference type="EMBL" id="CAG8534912.1"/>
    </source>
</evidence>
<dbReference type="SMART" id="SM00225">
    <property type="entry name" value="BTB"/>
    <property type="match status" value="1"/>
</dbReference>
<feature type="region of interest" description="Disordered" evidence="1">
    <location>
        <begin position="378"/>
        <end position="401"/>
    </location>
</feature>
<feature type="domain" description="BTB" evidence="2">
    <location>
        <begin position="30"/>
        <end position="140"/>
    </location>
</feature>
<evidence type="ECO:0000313" key="4">
    <source>
        <dbReference type="Proteomes" id="UP000789508"/>
    </source>
</evidence>
<keyword evidence="4" id="KW-1185">Reference proteome</keyword>
<dbReference type="InterPro" id="IPR000210">
    <property type="entry name" value="BTB/POZ_dom"/>
</dbReference>
<reference evidence="3" key="1">
    <citation type="submission" date="2021-06" db="EMBL/GenBank/DDBJ databases">
        <authorList>
            <person name="Kallberg Y."/>
            <person name="Tangrot J."/>
            <person name="Rosling A."/>
        </authorList>
    </citation>
    <scope>NUCLEOTIDE SEQUENCE</scope>
    <source>
        <strain evidence="3">FL130A</strain>
    </source>
</reference>